<dbReference type="Pfam" id="PF18277">
    <property type="entry name" value="AbrB_C"/>
    <property type="match status" value="1"/>
</dbReference>
<dbReference type="Pfam" id="PF04014">
    <property type="entry name" value="MazE_antitoxin"/>
    <property type="match status" value="1"/>
</dbReference>
<proteinExistence type="predicted"/>
<dbReference type="PROSITE" id="PS51740">
    <property type="entry name" value="SPOVT_ABRB"/>
    <property type="match status" value="1"/>
</dbReference>
<evidence type="ECO:0000313" key="3">
    <source>
        <dbReference type="EMBL" id="RDZ06511.1"/>
    </source>
</evidence>
<evidence type="ECO:0000259" key="2">
    <source>
        <dbReference type="PROSITE" id="PS51740"/>
    </source>
</evidence>
<comment type="caution">
    <text evidence="3">The sequence shown here is derived from an EMBL/GenBank/DDBJ whole genome shotgun (WGS) entry which is preliminary data.</text>
</comment>
<dbReference type="Gene3D" id="2.10.260.10">
    <property type="match status" value="1"/>
</dbReference>
<dbReference type="PANTHER" id="PTHR36432">
    <property type="match status" value="1"/>
</dbReference>
<protein>
    <submittedName>
        <fullName evidence="3">AbrB family transcriptional regulator</fullName>
    </submittedName>
</protein>
<dbReference type="InterPro" id="IPR040678">
    <property type="entry name" value="AbrB_C"/>
</dbReference>
<dbReference type="SMART" id="SM00966">
    <property type="entry name" value="SpoVT_AbrB"/>
    <property type="match status" value="1"/>
</dbReference>
<dbReference type="GO" id="GO:0003677">
    <property type="term" value="F:DNA binding"/>
    <property type="evidence" value="ECO:0007669"/>
    <property type="project" value="UniProtKB-UniRule"/>
</dbReference>
<dbReference type="RefSeq" id="WP_116078735.1">
    <property type="nucleotide sequence ID" value="NZ_CP187630.1"/>
</dbReference>
<accession>A0A3D8WU06</accession>
<evidence type="ECO:0000313" key="4">
    <source>
        <dbReference type="Proteomes" id="UP000256519"/>
    </source>
</evidence>
<sequence>MKSTGIVRKIDQLGRVVLPSELRKVLDIKDQTPVEIYVEGNQIIFQKYQASQACVITGEVTKENKVYPGNLVLSPEGAQQLFNQLKNKNIESSK</sequence>
<feature type="domain" description="SpoVT-AbrB" evidence="2">
    <location>
        <begin position="5"/>
        <end position="50"/>
    </location>
</feature>
<dbReference type="SUPFAM" id="SSF89447">
    <property type="entry name" value="AbrB/MazE/MraZ-like"/>
    <property type="match status" value="1"/>
</dbReference>
<gene>
    <name evidence="3" type="ORF">C3744_28565</name>
</gene>
<evidence type="ECO:0000256" key="1">
    <source>
        <dbReference type="PROSITE-ProRule" id="PRU01076"/>
    </source>
</evidence>
<dbReference type="Proteomes" id="UP000256519">
    <property type="component" value="Unassembled WGS sequence"/>
</dbReference>
<dbReference type="InterPro" id="IPR052731">
    <property type="entry name" value="B_subtilis_Trans_State_Reg"/>
</dbReference>
<keyword evidence="1" id="KW-0238">DNA-binding</keyword>
<dbReference type="InterPro" id="IPR037914">
    <property type="entry name" value="SpoVT-AbrB_sf"/>
</dbReference>
<organism evidence="3 4">
    <name type="scientific">Priestia megaterium</name>
    <name type="common">Bacillus megaterium</name>
    <dbReference type="NCBI Taxonomy" id="1404"/>
    <lineage>
        <taxon>Bacteria</taxon>
        <taxon>Bacillati</taxon>
        <taxon>Bacillota</taxon>
        <taxon>Bacilli</taxon>
        <taxon>Bacillales</taxon>
        <taxon>Bacillaceae</taxon>
        <taxon>Priestia</taxon>
    </lineage>
</organism>
<name>A0A3D8WU06_PRIMG</name>
<dbReference type="AlphaFoldDB" id="A0A3D8WU06"/>
<dbReference type="PANTHER" id="PTHR36432:SF4">
    <property type="entry name" value="TRANSITION STATE REGULATOR ABH-RELATED"/>
    <property type="match status" value="1"/>
</dbReference>
<dbReference type="InterPro" id="IPR007159">
    <property type="entry name" value="SpoVT-AbrB_dom"/>
</dbReference>
<reference evidence="3 4" key="1">
    <citation type="journal article" date="2018" name="Appl. Environ. Microbiol.">
        <title>Antimicrobial susceptibility testing and tentative epidemiological cut-off values of five Bacillus species relevant for use as animal feed additives or for plant protection.</title>
        <authorList>
            <person name="Agerso Y."/>
            <person name="Stuer-Lauridsen B."/>
            <person name="Bjerre K."/>
            <person name="Jensen M.G."/>
            <person name="Johansen E."/>
            <person name="Bennedsen M."/>
            <person name="Brockmann E."/>
            <person name="Nielsen B."/>
        </authorList>
    </citation>
    <scope>NUCLEOTIDE SEQUENCE [LARGE SCALE GENOMIC DNA]</scope>
    <source>
        <strain evidence="3 4">CHCC20162</strain>
    </source>
</reference>
<dbReference type="EMBL" id="PQWM01000062">
    <property type="protein sequence ID" value="RDZ06511.1"/>
    <property type="molecule type" value="Genomic_DNA"/>
</dbReference>